<dbReference type="CDD" id="cd01099">
    <property type="entry name" value="PAN_AP_HGF"/>
    <property type="match status" value="1"/>
</dbReference>
<comment type="similarity">
    <text evidence="1">Belongs to the NPR2 family.</text>
</comment>
<dbReference type="InterPro" id="IPR036056">
    <property type="entry name" value="Fibrinogen-like_C"/>
</dbReference>
<reference evidence="3 4" key="1">
    <citation type="submission" date="2022-05" db="EMBL/GenBank/DDBJ databases">
        <authorList>
            <consortium name="Genoscope - CEA"/>
            <person name="William W."/>
        </authorList>
    </citation>
    <scope>NUCLEOTIDE SEQUENCE [LARGE SCALE GENOMIC DNA]</scope>
</reference>
<keyword evidence="4" id="KW-1185">Reference proteome</keyword>
<dbReference type="SMART" id="SM00473">
    <property type="entry name" value="PAN_AP"/>
    <property type="match status" value="2"/>
</dbReference>
<sequence length="764" mass="87779">MTSNNDLHCILFCEFHPTAGPKIVYQFPEDYISKEEFDGVAVYIIPKPELQSKLITINALDHKFIGCPISIESAKYSRNALLFNVCFVLGPNVDTICYEGVVKKLAGYMTSLELEEGFLSQEERKATLPSILKEIFDELNKNGKCMIQIDEANTIHLKCSIAPFNDPTSVLDHQVPVFICDKDAVASSEWDITTQQILRYIDGFNHVQRIAGEADMEISLVRMCIQDMVQCKVVKLISIFQYSNVYIPTPEINQLIHDKKLQEECLHYVGKKGRTPPTFRDVFMLYCGLSPGATVRDLCTRYNPASLRVDERRLIQFGMVTEIIRRLHKYPVQLTAPSKSASLPRSYHRPRGKHSDSNRFKLSDKWLDGNHNYDEICCKTGLTYQELEDIVEGEPHILLLLYRRLTQGIDHLSPNQVTVNGAFLTLHGYASNGPRLGRYDCRSILQCGHLCLKNFRCLSFNYQELSIRNGFCELSGVSVGSRHERDKLIRKMPGFVFVQLVGKAPPRSCLDYLRTGRRYSGFFNIFDEKGTSMVVYCDLTSEPKAAWTLIMSERTPGFDLFKRVPLFKDKVINESIPNWDAYRLSLFKMKQLRLLSSHWRITCSFQLDGLVYRDYVRGKFADFDIIDFKRSRTCMSVEYVNVRGYSCSNCQMPWWQDEEVMLHHDSSKPRCGYNASKGAVKNEDNFDYSLAGHVISSTQVPSRIDCGFNCLEEQRCVSYNYEEGEKVFHDCELNSESKETRSSDLTERTNYSYYGLRKSVSDKF</sequence>
<protein>
    <recommendedName>
        <fullName evidence="2">Apple domain-containing protein</fullName>
    </recommendedName>
</protein>
<dbReference type="InterPro" id="IPR003609">
    <property type="entry name" value="Pan_app"/>
</dbReference>
<dbReference type="Gene3D" id="3.90.215.10">
    <property type="entry name" value="Gamma Fibrinogen, chain A, domain 1"/>
    <property type="match status" value="1"/>
</dbReference>
<dbReference type="EMBL" id="CALNXK010000282">
    <property type="protein sequence ID" value="CAH3180714.1"/>
    <property type="molecule type" value="Genomic_DNA"/>
</dbReference>
<evidence type="ECO:0000259" key="2">
    <source>
        <dbReference type="PROSITE" id="PS50948"/>
    </source>
</evidence>
<accession>A0ABN8RP98</accession>
<organism evidence="3 4">
    <name type="scientific">Porites lobata</name>
    <dbReference type="NCBI Taxonomy" id="104759"/>
    <lineage>
        <taxon>Eukaryota</taxon>
        <taxon>Metazoa</taxon>
        <taxon>Cnidaria</taxon>
        <taxon>Anthozoa</taxon>
        <taxon>Hexacorallia</taxon>
        <taxon>Scleractinia</taxon>
        <taxon>Fungiina</taxon>
        <taxon>Poritidae</taxon>
        <taxon>Porites</taxon>
    </lineage>
</organism>
<dbReference type="PANTHER" id="PTHR12991">
    <property type="entry name" value="NITROGEN PERMEASE REGULATOR 2/TUMOR SUPPRESSOR CANDIDATE 4"/>
    <property type="match status" value="1"/>
</dbReference>
<dbReference type="PROSITE" id="PS50948">
    <property type="entry name" value="PAN"/>
    <property type="match status" value="1"/>
</dbReference>
<evidence type="ECO:0000256" key="1">
    <source>
        <dbReference type="ARBA" id="ARBA00008433"/>
    </source>
</evidence>
<evidence type="ECO:0000313" key="4">
    <source>
        <dbReference type="Proteomes" id="UP001159405"/>
    </source>
</evidence>
<dbReference type="SUPFAM" id="SSF56496">
    <property type="entry name" value="Fibrinogen C-terminal domain-like"/>
    <property type="match status" value="1"/>
</dbReference>
<evidence type="ECO:0000313" key="3">
    <source>
        <dbReference type="EMBL" id="CAH3180714.1"/>
    </source>
</evidence>
<dbReference type="InterPro" id="IPR014716">
    <property type="entry name" value="Fibrinogen_a/b/g_C_1"/>
</dbReference>
<dbReference type="Gene3D" id="3.50.4.10">
    <property type="entry name" value="Hepatocyte Growth Factor"/>
    <property type="match status" value="1"/>
</dbReference>
<comment type="caution">
    <text evidence="3">The sequence shown here is derived from an EMBL/GenBank/DDBJ whole genome shotgun (WGS) entry which is preliminary data.</text>
</comment>
<dbReference type="Proteomes" id="UP001159405">
    <property type="component" value="Unassembled WGS sequence"/>
</dbReference>
<feature type="domain" description="Apple" evidence="2">
    <location>
        <begin position="671"/>
        <end position="758"/>
    </location>
</feature>
<gene>
    <name evidence="3" type="ORF">PLOB_00023863</name>
</gene>
<dbReference type="Pfam" id="PF06218">
    <property type="entry name" value="NPR2"/>
    <property type="match status" value="2"/>
</dbReference>
<dbReference type="PANTHER" id="PTHR12991:SF10">
    <property type="entry name" value="GATOR COMPLEX PROTEIN NPRL2"/>
    <property type="match status" value="1"/>
</dbReference>
<proteinExistence type="inferred from homology"/>
<dbReference type="InterPro" id="IPR009348">
    <property type="entry name" value="NPR2-like"/>
</dbReference>
<dbReference type="Pfam" id="PF00024">
    <property type="entry name" value="PAN_1"/>
    <property type="match status" value="1"/>
</dbReference>
<name>A0ABN8RP98_9CNID</name>